<gene>
    <name evidence="4" type="ORF">A2982_01065</name>
</gene>
<dbReference type="AlphaFoldDB" id="A0A1F4V334"/>
<feature type="transmembrane region" description="Helical" evidence="2">
    <location>
        <begin position="7"/>
        <end position="27"/>
    </location>
</feature>
<dbReference type="Pfam" id="PF07995">
    <property type="entry name" value="GSDH"/>
    <property type="match status" value="1"/>
</dbReference>
<evidence type="ECO:0000313" key="4">
    <source>
        <dbReference type="EMBL" id="OGC51614.1"/>
    </source>
</evidence>
<accession>A0A1F4V334</accession>
<evidence type="ECO:0000313" key="5">
    <source>
        <dbReference type="Proteomes" id="UP000178771"/>
    </source>
</evidence>
<dbReference type="SUPFAM" id="SSF50952">
    <property type="entry name" value="Soluble quinoprotein glucose dehydrogenase"/>
    <property type="match status" value="1"/>
</dbReference>
<dbReference type="Proteomes" id="UP000178771">
    <property type="component" value="Unassembled WGS sequence"/>
</dbReference>
<reference evidence="4 5" key="1">
    <citation type="journal article" date="2016" name="Nat. Commun.">
        <title>Thousands of microbial genomes shed light on interconnected biogeochemical processes in an aquifer system.</title>
        <authorList>
            <person name="Anantharaman K."/>
            <person name="Brown C.T."/>
            <person name="Hug L.A."/>
            <person name="Sharon I."/>
            <person name="Castelle C.J."/>
            <person name="Probst A.J."/>
            <person name="Thomas B.C."/>
            <person name="Singh A."/>
            <person name="Wilkins M.J."/>
            <person name="Karaoz U."/>
            <person name="Brodie E.L."/>
            <person name="Williams K.H."/>
            <person name="Hubbard S.S."/>
            <person name="Banfield J.F."/>
        </authorList>
    </citation>
    <scope>NUCLEOTIDE SEQUENCE [LARGE SCALE GENOMIC DNA]</scope>
</reference>
<evidence type="ECO:0000259" key="3">
    <source>
        <dbReference type="Pfam" id="PF07995"/>
    </source>
</evidence>
<dbReference type="PANTHER" id="PTHR19328:SF13">
    <property type="entry name" value="HIPL1 PROTEIN"/>
    <property type="match status" value="1"/>
</dbReference>
<dbReference type="PANTHER" id="PTHR19328">
    <property type="entry name" value="HEDGEHOG-INTERACTING PROTEIN"/>
    <property type="match status" value="1"/>
</dbReference>
<sequence>MFKNKRNFRAALVAIILILIGGGILLFRNQTARVDTPQIGLGDTKETPQNIPVLTQVAANLTVPWSLAFLPSGDLLFTERPGRVRIVDKEEGLLQKPLLEIDEAEEIGEGGLLGVAVHPDFEKNGFVYFYYTYQVSGENVLNRVVRYKFDGTNFSDKEILVAKIPGASNHNGGRIKFGPDGFLYIGTGDAEEPSLAQNKASLAGKILRVTEDGKRAPGNPFGDMIYSYGHRNVQGLAWDSQGRLWATEHGPSATDELNLISPGENYGWPLIRGDEEEKGMINPILHSGLGNTWAPSGGAFFRGSVFFTGLRGQTLYEAVVDGDKVRELKEHFKGELGRIRDVVVGPDGFLYIATNNTDGRGAPKKDDDKILRVNPEKF</sequence>
<keyword evidence="2" id="KW-0472">Membrane</keyword>
<dbReference type="EMBL" id="MEVH01000017">
    <property type="protein sequence ID" value="OGC51614.1"/>
    <property type="molecule type" value="Genomic_DNA"/>
</dbReference>
<proteinExistence type="predicted"/>
<evidence type="ECO:0000256" key="2">
    <source>
        <dbReference type="SAM" id="Phobius"/>
    </source>
</evidence>
<evidence type="ECO:0000256" key="1">
    <source>
        <dbReference type="SAM" id="MobiDB-lite"/>
    </source>
</evidence>
<keyword evidence="2" id="KW-0812">Transmembrane</keyword>
<dbReference type="InterPro" id="IPR011041">
    <property type="entry name" value="Quinoprot_gluc/sorb_DH_b-prop"/>
</dbReference>
<dbReference type="InterPro" id="IPR011042">
    <property type="entry name" value="6-blade_b-propeller_TolB-like"/>
</dbReference>
<dbReference type="InterPro" id="IPR012938">
    <property type="entry name" value="Glc/Sorbosone_DH"/>
</dbReference>
<organism evidence="4 5">
    <name type="scientific">candidate division WWE3 bacterium RIFCSPLOWO2_01_FULL_39_13</name>
    <dbReference type="NCBI Taxonomy" id="1802624"/>
    <lineage>
        <taxon>Bacteria</taxon>
        <taxon>Katanobacteria</taxon>
    </lineage>
</organism>
<feature type="domain" description="Glucose/Sorbosone dehydrogenase" evidence="3">
    <location>
        <begin position="61"/>
        <end position="360"/>
    </location>
</feature>
<name>A0A1F4V334_UNCKA</name>
<protein>
    <submittedName>
        <fullName evidence="4">Glucose sorbosone dehydrogenase</fullName>
    </submittedName>
</protein>
<dbReference type="STRING" id="1802624.A2982_01065"/>
<comment type="caution">
    <text evidence="4">The sequence shown here is derived from an EMBL/GenBank/DDBJ whole genome shotgun (WGS) entry which is preliminary data.</text>
</comment>
<feature type="compositionally biased region" description="Basic and acidic residues" evidence="1">
    <location>
        <begin position="361"/>
        <end position="378"/>
    </location>
</feature>
<dbReference type="Gene3D" id="2.120.10.30">
    <property type="entry name" value="TolB, C-terminal domain"/>
    <property type="match status" value="1"/>
</dbReference>
<keyword evidence="2" id="KW-1133">Transmembrane helix</keyword>
<feature type="region of interest" description="Disordered" evidence="1">
    <location>
        <begin position="356"/>
        <end position="378"/>
    </location>
</feature>